<comment type="caution">
    <text evidence="2">The sequence shown here is derived from an EMBL/GenBank/DDBJ whole genome shotgun (WGS) entry which is preliminary data.</text>
</comment>
<evidence type="ECO:0000256" key="1">
    <source>
        <dbReference type="SAM" id="MobiDB-lite"/>
    </source>
</evidence>
<accession>A0ABU1MFX1</accession>
<evidence type="ECO:0000313" key="2">
    <source>
        <dbReference type="EMBL" id="MDR6434626.1"/>
    </source>
</evidence>
<gene>
    <name evidence="2" type="ORF">J2782_004379</name>
</gene>
<dbReference type="RefSeq" id="WP_310016098.1">
    <property type="nucleotide sequence ID" value="NZ_JAVDQT010000013.1"/>
</dbReference>
<feature type="region of interest" description="Disordered" evidence="1">
    <location>
        <begin position="179"/>
        <end position="207"/>
    </location>
</feature>
<organism evidence="2 3">
    <name type="scientific">Brucella pseudogrignonensis</name>
    <dbReference type="NCBI Taxonomy" id="419475"/>
    <lineage>
        <taxon>Bacteria</taxon>
        <taxon>Pseudomonadati</taxon>
        <taxon>Pseudomonadota</taxon>
        <taxon>Alphaproteobacteria</taxon>
        <taxon>Hyphomicrobiales</taxon>
        <taxon>Brucellaceae</taxon>
        <taxon>Brucella/Ochrobactrum group</taxon>
        <taxon>Brucella</taxon>
    </lineage>
</organism>
<dbReference type="EMBL" id="JAVDQT010000013">
    <property type="protein sequence ID" value="MDR6434626.1"/>
    <property type="molecule type" value="Genomic_DNA"/>
</dbReference>
<sequence length="207" mass="22515">MSAVEIIEKNLQEITRAIAKGISVAKAVQPFATETINVNNLRSTYAQKYGSSAKRDSKEKKRASVDDFKTIANDLVKIFVERQSEVLDPFEEFAKGAEGRDALIKIASVVKLAELRSILNERGLIVKAARLKEVIVEIQKPSSAKQKSTLVKASVETPAKEIPTPIKAVVEPVAKAETRAAVKPSVSDPPLQQSDISGASLNDDDEF</sequence>
<name>A0ABU1MFX1_9HYPH</name>
<feature type="compositionally biased region" description="Polar residues" evidence="1">
    <location>
        <begin position="190"/>
        <end position="200"/>
    </location>
</feature>
<dbReference type="Proteomes" id="UP001184614">
    <property type="component" value="Unassembled WGS sequence"/>
</dbReference>
<reference evidence="2 3" key="1">
    <citation type="submission" date="2023-07" db="EMBL/GenBank/DDBJ databases">
        <title>Sorghum-associated microbial communities from plants grown in Nebraska, USA.</title>
        <authorList>
            <person name="Schachtman D."/>
        </authorList>
    </citation>
    <scope>NUCLEOTIDE SEQUENCE [LARGE SCALE GENOMIC DNA]</scope>
    <source>
        <strain evidence="2 3">DS1730</strain>
    </source>
</reference>
<evidence type="ECO:0000313" key="3">
    <source>
        <dbReference type="Proteomes" id="UP001184614"/>
    </source>
</evidence>
<protein>
    <submittedName>
        <fullName evidence="2">Uncharacterized protein</fullName>
    </submittedName>
</protein>
<proteinExistence type="predicted"/>
<keyword evidence="3" id="KW-1185">Reference proteome</keyword>